<dbReference type="PROSITE" id="PS00086">
    <property type="entry name" value="CYTOCHROME_P450"/>
    <property type="match status" value="1"/>
</dbReference>
<name>A0A8H5M3B0_9AGAR</name>
<keyword evidence="4 8" id="KW-1133">Transmembrane helix</keyword>
<keyword evidence="6 8" id="KW-0472">Membrane</keyword>
<evidence type="ECO:0000256" key="8">
    <source>
        <dbReference type="SAM" id="Phobius"/>
    </source>
</evidence>
<dbReference type="Pfam" id="PF07690">
    <property type="entry name" value="MFS_1"/>
    <property type="match status" value="1"/>
</dbReference>
<dbReference type="SUPFAM" id="SSF48264">
    <property type="entry name" value="Cytochrome P450"/>
    <property type="match status" value="1"/>
</dbReference>
<dbReference type="PRINTS" id="PR00385">
    <property type="entry name" value="P450"/>
</dbReference>
<comment type="cofactor">
    <cofactor evidence="7">
        <name>heme</name>
        <dbReference type="ChEBI" id="CHEBI:30413"/>
    </cofactor>
</comment>
<dbReference type="GO" id="GO:0004497">
    <property type="term" value="F:monooxygenase activity"/>
    <property type="evidence" value="ECO:0007669"/>
    <property type="project" value="InterPro"/>
</dbReference>
<evidence type="ECO:0000313" key="10">
    <source>
        <dbReference type="Proteomes" id="UP000565441"/>
    </source>
</evidence>
<feature type="transmembrane region" description="Helical" evidence="8">
    <location>
        <begin position="286"/>
        <end position="312"/>
    </location>
</feature>
<dbReference type="InterPro" id="IPR017972">
    <property type="entry name" value="Cyt_P450_CS"/>
</dbReference>
<protein>
    <recommendedName>
        <fullName evidence="11">Cytochrome P450</fullName>
    </recommendedName>
</protein>
<dbReference type="InterPro" id="IPR001128">
    <property type="entry name" value="Cyt_P450"/>
</dbReference>
<dbReference type="SUPFAM" id="SSF103473">
    <property type="entry name" value="MFS general substrate transporter"/>
    <property type="match status" value="1"/>
</dbReference>
<dbReference type="Gene3D" id="1.10.630.10">
    <property type="entry name" value="Cytochrome P450"/>
    <property type="match status" value="1"/>
</dbReference>
<comment type="subcellular location">
    <subcellularLocation>
        <location evidence="1">Membrane</location>
        <topology evidence="1">Multi-pass membrane protein</topology>
    </subcellularLocation>
</comment>
<evidence type="ECO:0000256" key="7">
    <source>
        <dbReference type="PIRSR" id="PIRSR602401-1"/>
    </source>
</evidence>
<feature type="transmembrane region" description="Helical" evidence="8">
    <location>
        <begin position="210"/>
        <end position="230"/>
    </location>
</feature>
<evidence type="ECO:0000256" key="2">
    <source>
        <dbReference type="ARBA" id="ARBA00022692"/>
    </source>
</evidence>
<dbReference type="InterPro" id="IPR036396">
    <property type="entry name" value="Cyt_P450_sf"/>
</dbReference>
<feature type="transmembrane region" description="Helical" evidence="8">
    <location>
        <begin position="83"/>
        <end position="103"/>
    </location>
</feature>
<gene>
    <name evidence="9" type="ORF">D9615_006039</name>
</gene>
<feature type="binding site" description="axial binding residue" evidence="7">
    <location>
        <position position="860"/>
    </location>
    <ligand>
        <name>heme</name>
        <dbReference type="ChEBI" id="CHEBI:30413"/>
    </ligand>
    <ligandPart>
        <name>Fe</name>
        <dbReference type="ChEBI" id="CHEBI:18248"/>
    </ligandPart>
</feature>
<proteinExistence type="predicted"/>
<evidence type="ECO:0000256" key="4">
    <source>
        <dbReference type="ARBA" id="ARBA00022989"/>
    </source>
</evidence>
<dbReference type="EMBL" id="JAACJP010000017">
    <property type="protein sequence ID" value="KAF5379044.1"/>
    <property type="molecule type" value="Genomic_DNA"/>
</dbReference>
<dbReference type="GO" id="GO:0020037">
    <property type="term" value="F:heme binding"/>
    <property type="evidence" value="ECO:0007669"/>
    <property type="project" value="InterPro"/>
</dbReference>
<feature type="transmembrane region" description="Helical" evidence="8">
    <location>
        <begin position="145"/>
        <end position="165"/>
    </location>
</feature>
<feature type="transmembrane region" description="Helical" evidence="8">
    <location>
        <begin position="457"/>
        <end position="477"/>
    </location>
</feature>
<feature type="transmembrane region" description="Helical" evidence="8">
    <location>
        <begin position="389"/>
        <end position="412"/>
    </location>
</feature>
<accession>A0A8H5M3B0</accession>
<evidence type="ECO:0000313" key="9">
    <source>
        <dbReference type="EMBL" id="KAF5379044.1"/>
    </source>
</evidence>
<evidence type="ECO:0000256" key="3">
    <source>
        <dbReference type="ARBA" id="ARBA00022723"/>
    </source>
</evidence>
<evidence type="ECO:0000256" key="1">
    <source>
        <dbReference type="ARBA" id="ARBA00004141"/>
    </source>
</evidence>
<dbReference type="GO" id="GO:0005506">
    <property type="term" value="F:iron ion binding"/>
    <property type="evidence" value="ECO:0007669"/>
    <property type="project" value="InterPro"/>
</dbReference>
<dbReference type="PANTHER" id="PTHR23502:SF36">
    <property type="entry name" value="MEMBRANE TRANSPORTER"/>
    <property type="match status" value="1"/>
</dbReference>
<evidence type="ECO:0008006" key="11">
    <source>
        <dbReference type="Google" id="ProtNLM"/>
    </source>
</evidence>
<keyword evidence="2 8" id="KW-0812">Transmembrane</keyword>
<dbReference type="GO" id="GO:0016705">
    <property type="term" value="F:oxidoreductase activity, acting on paired donors, with incorporation or reduction of molecular oxygen"/>
    <property type="evidence" value="ECO:0007669"/>
    <property type="project" value="InterPro"/>
</dbReference>
<dbReference type="PRINTS" id="PR00463">
    <property type="entry name" value="EP450I"/>
</dbReference>
<evidence type="ECO:0000256" key="5">
    <source>
        <dbReference type="ARBA" id="ARBA00023004"/>
    </source>
</evidence>
<dbReference type="Gene3D" id="1.20.1250.20">
    <property type="entry name" value="MFS general substrate transporter like domains"/>
    <property type="match status" value="1"/>
</dbReference>
<dbReference type="InterPro" id="IPR002401">
    <property type="entry name" value="Cyt_P450_E_grp-I"/>
</dbReference>
<keyword evidence="5 7" id="KW-0408">Iron</keyword>
<reference evidence="9 10" key="1">
    <citation type="journal article" date="2020" name="ISME J.">
        <title>Uncovering the hidden diversity of litter-decomposition mechanisms in mushroom-forming fungi.</title>
        <authorList>
            <person name="Floudas D."/>
            <person name="Bentzer J."/>
            <person name="Ahren D."/>
            <person name="Johansson T."/>
            <person name="Persson P."/>
            <person name="Tunlid A."/>
        </authorList>
    </citation>
    <scope>NUCLEOTIDE SEQUENCE [LARGE SCALE GENOMIC DNA]</scope>
    <source>
        <strain evidence="9 10">CBS 661.87</strain>
    </source>
</reference>
<feature type="transmembrane region" description="Helical" evidence="8">
    <location>
        <begin position="324"/>
        <end position="343"/>
    </location>
</feature>
<dbReference type="Proteomes" id="UP000565441">
    <property type="component" value="Unassembled WGS sequence"/>
</dbReference>
<evidence type="ECO:0000256" key="6">
    <source>
        <dbReference type="ARBA" id="ARBA00023136"/>
    </source>
</evidence>
<dbReference type="AlphaFoldDB" id="A0A8H5M3B0"/>
<keyword evidence="10" id="KW-1185">Reference proteome</keyword>
<dbReference type="InterPro" id="IPR036259">
    <property type="entry name" value="MFS_trans_sf"/>
</dbReference>
<dbReference type="Pfam" id="PF00067">
    <property type="entry name" value="p450"/>
    <property type="match status" value="1"/>
</dbReference>
<feature type="transmembrane region" description="Helical" evidence="8">
    <location>
        <begin position="364"/>
        <end position="383"/>
    </location>
</feature>
<dbReference type="GO" id="GO:0022857">
    <property type="term" value="F:transmembrane transporter activity"/>
    <property type="evidence" value="ECO:0007669"/>
    <property type="project" value="InterPro"/>
</dbReference>
<comment type="caution">
    <text evidence="9">The sequence shown here is derived from an EMBL/GenBank/DDBJ whole genome shotgun (WGS) entry which is preliminary data.</text>
</comment>
<feature type="transmembrane region" description="Helical" evidence="8">
    <location>
        <begin position="177"/>
        <end position="198"/>
    </location>
</feature>
<dbReference type="GO" id="GO:0005886">
    <property type="term" value="C:plasma membrane"/>
    <property type="evidence" value="ECO:0007669"/>
    <property type="project" value="TreeGrafter"/>
</dbReference>
<dbReference type="InterPro" id="IPR011701">
    <property type="entry name" value="MFS"/>
</dbReference>
<keyword evidence="3 7" id="KW-0479">Metal-binding</keyword>
<feature type="transmembrane region" description="Helical" evidence="8">
    <location>
        <begin position="115"/>
        <end position="133"/>
    </location>
</feature>
<dbReference type="PANTHER" id="PTHR23502">
    <property type="entry name" value="MAJOR FACILITATOR SUPERFAMILY"/>
    <property type="match status" value="1"/>
</dbReference>
<feature type="transmembrane region" description="Helical" evidence="8">
    <location>
        <begin position="47"/>
        <end position="71"/>
    </location>
</feature>
<sequence>MVEPTSTTSLPPELDDVDLNSESESELIHWNHNDPENPFNYPTWKKAMICTLICLQGSWVTMCSSAGAAIARDMQVEFGVSSTVSRLPVAVFLFGMAVGPVILTPLAEDFGRKKVLVACLAIVCAFPPLFNRTLPSYPNRVLHRYISNSIVICGVFGATVITSVGNIPDMWRGDDIIGLWAMNGWAYSAEAVVLGPLIGAYINNAMGWRWVYGIWGIVGAASMIPFIILLPETRGGVILAARAERARQAGRPGAWAIHERLGRRTMSQIIKETVFRPATMLLTEPIVYCFALYDGLNYGIIYLAVEAIPLIYAQYGLQQPEVELTFFSIQIGVTLAIPLFYLQRKATLWRERKEGRKDVPEHKLIWAFLAAILFPVSMFWFAWTGHPPFSIYVSLGALVMFGISGHIIFLAVSDFTVESYGLMASSAVTGQSFARENICGILCLVSVQFYQNVGFQWASTILGILATVMGVFPFVFYKYGPWIRQKSRYAQELAKLEEEEQLRLKFIEAQFHRKGAKQDLWGMNLVAADGEMWRKHRRIMGPAFNNKLYQMVWTETLDTYREMISAEGWSETNSIEVPVIQTLTFKLALLIIGRCGFGFSFNWTAPPTAPDGTMSVQEALRIVADSHMLAIAAPKWLLALPFRRFKEVREAHDQLMGFMKAQVADRKAEMSSQDSSTTSKNDAFTMLVKANEDESSKFQLDDQELIGNVFIMLFAGHETTAHSLAATLGFLGLYNEIQEEVLEQIISVVGWDREPVLEDYSKLDKVLAVFYEALRMFPAGHIMIREATEDTVLQIPKAVGQEGTIPFPVPKGVQIMVDMVGVQYNPRYFDEPEKYKPSRWYGVANESEAFSAFSIGPRACIGRKFATTEAVAFLTMLIRDWKVEPVLKHGETKEVWRQRVLDAHLVLTLGVKDVPLRFTRRRGWPS</sequence>
<keyword evidence="7" id="KW-0349">Heme</keyword>
<organism evidence="9 10">
    <name type="scientific">Tricholomella constricta</name>
    <dbReference type="NCBI Taxonomy" id="117010"/>
    <lineage>
        <taxon>Eukaryota</taxon>
        <taxon>Fungi</taxon>
        <taxon>Dikarya</taxon>
        <taxon>Basidiomycota</taxon>
        <taxon>Agaricomycotina</taxon>
        <taxon>Agaricomycetes</taxon>
        <taxon>Agaricomycetidae</taxon>
        <taxon>Agaricales</taxon>
        <taxon>Tricholomatineae</taxon>
        <taxon>Lyophyllaceae</taxon>
        <taxon>Tricholomella</taxon>
    </lineage>
</organism>
<dbReference type="OrthoDB" id="5376138at2759"/>